<dbReference type="PANTHER" id="PTHR28154:SF1">
    <property type="entry name" value="CELL WALL SYNTHESIS PROTEIN KNH1-RELATED"/>
    <property type="match status" value="1"/>
</dbReference>
<feature type="domain" description="Yeast cell wall synthesis Kre9/Knh1-like N-terminal" evidence="4">
    <location>
        <begin position="32"/>
        <end position="131"/>
    </location>
</feature>
<dbReference type="Pfam" id="PF10342">
    <property type="entry name" value="Kre9_KNH"/>
    <property type="match status" value="1"/>
</dbReference>
<dbReference type="Proteomes" id="UP000076761">
    <property type="component" value="Unassembled WGS sequence"/>
</dbReference>
<feature type="chain" id="PRO_5007867630" description="Yeast cell wall synthesis Kre9/Knh1-like N-terminal domain-containing protein" evidence="3">
    <location>
        <begin position="27"/>
        <end position="250"/>
    </location>
</feature>
<dbReference type="STRING" id="1314782.A0A165UIU6"/>
<evidence type="ECO:0000256" key="2">
    <source>
        <dbReference type="SAM" id="MobiDB-lite"/>
    </source>
</evidence>
<protein>
    <recommendedName>
        <fullName evidence="4">Yeast cell wall synthesis Kre9/Knh1-like N-terminal domain-containing protein</fullName>
    </recommendedName>
</protein>
<dbReference type="GO" id="GO:0005576">
    <property type="term" value="C:extracellular region"/>
    <property type="evidence" value="ECO:0007669"/>
    <property type="project" value="TreeGrafter"/>
</dbReference>
<dbReference type="EMBL" id="KV425558">
    <property type="protein sequence ID" value="KZT28234.1"/>
    <property type="molecule type" value="Genomic_DNA"/>
</dbReference>
<evidence type="ECO:0000256" key="3">
    <source>
        <dbReference type="SAM" id="SignalP"/>
    </source>
</evidence>
<dbReference type="GO" id="GO:0042546">
    <property type="term" value="P:cell wall biogenesis"/>
    <property type="evidence" value="ECO:0007669"/>
    <property type="project" value="InterPro"/>
</dbReference>
<dbReference type="InterPro" id="IPR018466">
    <property type="entry name" value="Kre9/Knh1-like_N"/>
</dbReference>
<feature type="region of interest" description="Disordered" evidence="2">
    <location>
        <begin position="189"/>
        <end position="227"/>
    </location>
</feature>
<keyword evidence="6" id="KW-1185">Reference proteome</keyword>
<accession>A0A165UIU6</accession>
<evidence type="ECO:0000313" key="5">
    <source>
        <dbReference type="EMBL" id="KZT28234.1"/>
    </source>
</evidence>
<name>A0A165UIU6_9AGAM</name>
<evidence type="ECO:0000259" key="4">
    <source>
        <dbReference type="Pfam" id="PF10342"/>
    </source>
</evidence>
<dbReference type="AlphaFoldDB" id="A0A165UIU6"/>
<organism evidence="5 6">
    <name type="scientific">Neolentinus lepideus HHB14362 ss-1</name>
    <dbReference type="NCBI Taxonomy" id="1314782"/>
    <lineage>
        <taxon>Eukaryota</taxon>
        <taxon>Fungi</taxon>
        <taxon>Dikarya</taxon>
        <taxon>Basidiomycota</taxon>
        <taxon>Agaricomycotina</taxon>
        <taxon>Agaricomycetes</taxon>
        <taxon>Gloeophyllales</taxon>
        <taxon>Gloeophyllaceae</taxon>
        <taxon>Neolentinus</taxon>
    </lineage>
</organism>
<reference evidence="5 6" key="1">
    <citation type="journal article" date="2016" name="Mol. Biol. Evol.">
        <title>Comparative Genomics of Early-Diverging Mushroom-Forming Fungi Provides Insights into the Origins of Lignocellulose Decay Capabilities.</title>
        <authorList>
            <person name="Nagy L.G."/>
            <person name="Riley R."/>
            <person name="Tritt A."/>
            <person name="Adam C."/>
            <person name="Daum C."/>
            <person name="Floudas D."/>
            <person name="Sun H."/>
            <person name="Yadav J.S."/>
            <person name="Pangilinan J."/>
            <person name="Larsson K.H."/>
            <person name="Matsuura K."/>
            <person name="Barry K."/>
            <person name="Labutti K."/>
            <person name="Kuo R."/>
            <person name="Ohm R.A."/>
            <person name="Bhattacharya S.S."/>
            <person name="Shirouzu T."/>
            <person name="Yoshinaga Y."/>
            <person name="Martin F.M."/>
            <person name="Grigoriev I.V."/>
            <person name="Hibbett D.S."/>
        </authorList>
    </citation>
    <scope>NUCLEOTIDE SEQUENCE [LARGE SCALE GENOMIC DNA]</scope>
    <source>
        <strain evidence="5 6">HHB14362 ss-1</strain>
    </source>
</reference>
<dbReference type="InterPro" id="IPR045328">
    <property type="entry name" value="Kre9/Knh1"/>
</dbReference>
<dbReference type="InParanoid" id="A0A165UIU6"/>
<proteinExistence type="predicted"/>
<dbReference type="GO" id="GO:0006078">
    <property type="term" value="P:(1-&gt;6)-beta-D-glucan biosynthetic process"/>
    <property type="evidence" value="ECO:0007669"/>
    <property type="project" value="InterPro"/>
</dbReference>
<evidence type="ECO:0000313" key="6">
    <source>
        <dbReference type="Proteomes" id="UP000076761"/>
    </source>
</evidence>
<feature type="signal peptide" evidence="3">
    <location>
        <begin position="1"/>
        <end position="26"/>
    </location>
</feature>
<dbReference type="PANTHER" id="PTHR28154">
    <property type="entry name" value="CELL WALL SYNTHESIS PROTEIN KNH1-RELATED"/>
    <property type="match status" value="1"/>
</dbReference>
<dbReference type="OrthoDB" id="2432613at2759"/>
<sequence>MSRNTLFTLYHILVFTVLSTIKFVGAELYVVSPTSGSTCQAGQPCTVTWLDDGVEPLLSSIGACTIGLYTGSDELLQEIEPVNVASSLSLQFAPNAAVGPNGDGYYVRFASVSLRQTNSSTPYISYSPFFRLDGMSGSSPTQIASLISTLPVPSSISSFARNSVTSTSTIGTISLPTLSSSSLASAATIPGSRSSSGSMSTSVRPLTSPSSSSTSSPSPSPSSSAAPSLRLAPMLYVTALLSLLSLYTLC</sequence>
<dbReference type="GO" id="GO:0031505">
    <property type="term" value="P:fungal-type cell wall organization"/>
    <property type="evidence" value="ECO:0007669"/>
    <property type="project" value="TreeGrafter"/>
</dbReference>
<keyword evidence="1 3" id="KW-0732">Signal</keyword>
<gene>
    <name evidence="5" type="ORF">NEOLEDRAFT_1129584</name>
</gene>
<evidence type="ECO:0000256" key="1">
    <source>
        <dbReference type="ARBA" id="ARBA00022729"/>
    </source>
</evidence>